<dbReference type="OrthoDB" id="10262935at2759"/>
<evidence type="ECO:0000256" key="7">
    <source>
        <dbReference type="ARBA" id="ARBA00022777"/>
    </source>
</evidence>
<dbReference type="Gene3D" id="3.30.230.10">
    <property type="match status" value="1"/>
</dbReference>
<evidence type="ECO:0000259" key="14">
    <source>
        <dbReference type="Pfam" id="PF00288"/>
    </source>
</evidence>
<keyword evidence="11 13" id="KW-0753">Steroid metabolism</keyword>
<evidence type="ECO:0000256" key="10">
    <source>
        <dbReference type="ARBA" id="ARBA00023098"/>
    </source>
</evidence>
<evidence type="ECO:0000256" key="13">
    <source>
        <dbReference type="PIRNR" id="PIRNR017288"/>
    </source>
</evidence>
<dbReference type="EMBL" id="SELW01000657">
    <property type="protein sequence ID" value="TID14962.1"/>
    <property type="molecule type" value="Genomic_DNA"/>
</dbReference>
<keyword evidence="8" id="KW-0067">ATP-binding</keyword>
<evidence type="ECO:0000256" key="6">
    <source>
        <dbReference type="ARBA" id="ARBA00022741"/>
    </source>
</evidence>
<name>A0A4T0WVT7_9ASCO</name>
<dbReference type="Proteomes" id="UP000307173">
    <property type="component" value="Unassembled WGS sequence"/>
</dbReference>
<evidence type="ECO:0000256" key="1">
    <source>
        <dbReference type="ARBA" id="ARBA00005017"/>
    </source>
</evidence>
<dbReference type="STRING" id="52247.A0A4T0WVT7"/>
<keyword evidence="5 13" id="KW-0808">Transferase</keyword>
<evidence type="ECO:0000256" key="9">
    <source>
        <dbReference type="ARBA" id="ARBA00022955"/>
    </source>
</evidence>
<dbReference type="AlphaFoldDB" id="A0A4T0WVT7"/>
<dbReference type="InterPro" id="IPR016005">
    <property type="entry name" value="Erg8"/>
</dbReference>
<accession>A0A4T0WVT7</accession>
<dbReference type="PIRSF" id="PIRSF017288">
    <property type="entry name" value="PMK_GHMP_euk"/>
    <property type="match status" value="1"/>
</dbReference>
<dbReference type="InterPro" id="IPR006204">
    <property type="entry name" value="GHMP_kinase_N_dom"/>
</dbReference>
<dbReference type="GO" id="GO:0005777">
    <property type="term" value="C:peroxisome"/>
    <property type="evidence" value="ECO:0007669"/>
    <property type="project" value="TreeGrafter"/>
</dbReference>
<dbReference type="GO" id="GO:0005524">
    <property type="term" value="F:ATP binding"/>
    <property type="evidence" value="ECO:0007669"/>
    <property type="project" value="UniProtKB-UniRule"/>
</dbReference>
<keyword evidence="16" id="KW-1185">Reference proteome</keyword>
<organism evidence="15 16">
    <name type="scientific">Pichia inconspicua</name>
    <dbReference type="NCBI Taxonomy" id="52247"/>
    <lineage>
        <taxon>Eukaryota</taxon>
        <taxon>Fungi</taxon>
        <taxon>Dikarya</taxon>
        <taxon>Ascomycota</taxon>
        <taxon>Saccharomycotina</taxon>
        <taxon>Pichiomycetes</taxon>
        <taxon>Pichiales</taxon>
        <taxon>Pichiaceae</taxon>
        <taxon>Pichia</taxon>
    </lineage>
</organism>
<evidence type="ECO:0000313" key="16">
    <source>
        <dbReference type="Proteomes" id="UP000307173"/>
    </source>
</evidence>
<reference evidence="15 16" key="1">
    <citation type="journal article" date="2019" name="Front. Genet.">
        <title>Whole-Genome Sequencing of the Opportunistic Yeast Pathogen Candida inconspicua Uncovers Its Hybrid Origin.</title>
        <authorList>
            <person name="Mixao V."/>
            <person name="Hansen A.P."/>
            <person name="Saus E."/>
            <person name="Boekhout T."/>
            <person name="Lass-Florl C."/>
            <person name="Gabaldon T."/>
        </authorList>
    </citation>
    <scope>NUCLEOTIDE SEQUENCE [LARGE SCALE GENOMIC DNA]</scope>
    <source>
        <strain evidence="15 16">CBS 180</strain>
    </source>
</reference>
<dbReference type="UniPathway" id="UPA00057">
    <property type="reaction ID" value="UER00099"/>
</dbReference>
<dbReference type="EC" id="2.7.4.2" evidence="3 13"/>
<comment type="pathway">
    <text evidence="1 13">Isoprenoid biosynthesis; isopentenyl diphosphate biosynthesis via mevalonate pathway; isopentenyl diphosphate from (R)-mevalonate: step 2/3.</text>
</comment>
<evidence type="ECO:0000313" key="15">
    <source>
        <dbReference type="EMBL" id="TID14962.1"/>
    </source>
</evidence>
<dbReference type="NCBIfam" id="TIGR01219">
    <property type="entry name" value="Pmev_kin_ERG8"/>
    <property type="match status" value="1"/>
</dbReference>
<gene>
    <name evidence="15" type="ORF">CANINC_004633</name>
</gene>
<evidence type="ECO:0000256" key="2">
    <source>
        <dbReference type="ARBA" id="ARBA00006495"/>
    </source>
</evidence>
<dbReference type="InterPro" id="IPR014721">
    <property type="entry name" value="Ribsml_uS5_D2-typ_fold_subgr"/>
</dbReference>
<dbReference type="GO" id="GO:0019287">
    <property type="term" value="P:isopentenyl diphosphate biosynthetic process, mevalonate pathway"/>
    <property type="evidence" value="ECO:0007669"/>
    <property type="project" value="UniProtKB-UniRule"/>
</dbReference>
<evidence type="ECO:0000256" key="11">
    <source>
        <dbReference type="ARBA" id="ARBA00023221"/>
    </source>
</evidence>
<sequence length="468" mass="51562">MTERAFSATGKAILAGGYLVLFPEYRALVVALSARMHALTHAVETNGSGNFTITVKSPQFLNGLWSYNVDIQEYITKGLNSAVSELHGKRNPFVEATIWTIIGYVIGTGLVTTESVSKKITITMFSDPEYHSQEGATEKFSKNHACRFLFHHDEITKVPKTGLGSSAGLVTSLTAALLSVFVENFNINDPVQNWKSKIHRLAQIAHCKAQGKIGSGFDVVSATFGSIIYQRFEPSIITEVLESADGSLKQLSNIVDMQEWNMTHDMCALPPGIRLLMGDVKGGSETPKMVSQLLKWRQLEPDKCGEVWFNLNQSNNNLMDGLKELSDLSLSKPNVYNQILQQFSSHKPNQIFSNPQVESDSIKKIVSAIKHIRENLQILTREANVAIEPESQTLLLNTVSDINGVFGGVVPGAGGYDAICVLVVSSEVEKIKDISLENPIFQNVRWMDLTEQKVGLIEEKASDFADLV</sequence>
<dbReference type="Pfam" id="PF00288">
    <property type="entry name" value="GHMP_kinases_N"/>
    <property type="match status" value="1"/>
</dbReference>
<keyword evidence="4 13" id="KW-0444">Lipid biosynthesis</keyword>
<dbReference type="PROSITE" id="PS00627">
    <property type="entry name" value="GHMP_KINASES_ATP"/>
    <property type="match status" value="1"/>
</dbReference>
<evidence type="ECO:0000256" key="3">
    <source>
        <dbReference type="ARBA" id="ARBA00012958"/>
    </source>
</evidence>
<comment type="similarity">
    <text evidence="2 13">Belongs to the GHMP kinase family. Mevalonate kinase subfamily.</text>
</comment>
<dbReference type="GO" id="GO:0006696">
    <property type="term" value="P:ergosterol biosynthetic process"/>
    <property type="evidence" value="ECO:0007669"/>
    <property type="project" value="TreeGrafter"/>
</dbReference>
<proteinExistence type="inferred from homology"/>
<keyword evidence="7 13" id="KW-0418">Kinase</keyword>
<evidence type="ECO:0000256" key="4">
    <source>
        <dbReference type="ARBA" id="ARBA00022516"/>
    </source>
</evidence>
<dbReference type="InterPro" id="IPR020568">
    <property type="entry name" value="Ribosomal_Su5_D2-typ_SF"/>
</dbReference>
<keyword evidence="9 13" id="KW-0752">Steroid biosynthesis</keyword>
<dbReference type="PANTHER" id="PTHR31814:SF2">
    <property type="entry name" value="PHOSPHOMEVALONATE KINASE"/>
    <property type="match status" value="1"/>
</dbReference>
<keyword evidence="10 13" id="KW-0443">Lipid metabolism</keyword>
<keyword evidence="6" id="KW-0547">Nucleotide-binding</keyword>
<dbReference type="InterPro" id="IPR035102">
    <property type="entry name" value="Phosphomevalonate_kinase"/>
</dbReference>
<evidence type="ECO:0000256" key="5">
    <source>
        <dbReference type="ARBA" id="ARBA00022679"/>
    </source>
</evidence>
<dbReference type="GO" id="GO:0004631">
    <property type="term" value="F:phosphomevalonate kinase activity"/>
    <property type="evidence" value="ECO:0007669"/>
    <property type="project" value="UniProtKB-UniRule"/>
</dbReference>
<dbReference type="SUPFAM" id="SSF54211">
    <property type="entry name" value="Ribosomal protein S5 domain 2-like"/>
    <property type="match status" value="1"/>
</dbReference>
<evidence type="ECO:0000256" key="8">
    <source>
        <dbReference type="ARBA" id="ARBA00022840"/>
    </source>
</evidence>
<comment type="caution">
    <text evidence="15">The sequence shown here is derived from an EMBL/GenBank/DDBJ whole genome shotgun (WGS) entry which is preliminary data.</text>
</comment>
<evidence type="ECO:0000256" key="12">
    <source>
        <dbReference type="ARBA" id="ARBA00029326"/>
    </source>
</evidence>
<dbReference type="PANTHER" id="PTHR31814">
    <property type="match status" value="1"/>
</dbReference>
<feature type="domain" description="GHMP kinase N-terminal" evidence="14">
    <location>
        <begin position="159"/>
        <end position="225"/>
    </location>
</feature>
<dbReference type="InterPro" id="IPR006203">
    <property type="entry name" value="GHMP_knse_ATP-bd_CS"/>
</dbReference>
<comment type="catalytic activity">
    <reaction evidence="12">
        <text>(R)-5-phosphomevalonate + ATP = (R)-5-diphosphomevalonate + ADP</text>
        <dbReference type="Rhea" id="RHEA:16341"/>
        <dbReference type="ChEBI" id="CHEBI:30616"/>
        <dbReference type="ChEBI" id="CHEBI:57557"/>
        <dbReference type="ChEBI" id="CHEBI:58146"/>
        <dbReference type="ChEBI" id="CHEBI:456216"/>
        <dbReference type="EC" id="2.7.4.2"/>
    </reaction>
    <physiologicalReaction direction="left-to-right" evidence="12">
        <dbReference type="Rhea" id="RHEA:16342"/>
    </physiologicalReaction>
</comment>
<dbReference type="GO" id="GO:0010142">
    <property type="term" value="P:farnesyl diphosphate biosynthetic process, mevalonate pathway"/>
    <property type="evidence" value="ECO:0007669"/>
    <property type="project" value="TreeGrafter"/>
</dbReference>
<protein>
    <recommendedName>
        <fullName evidence="3 13">Phosphomevalonate kinase</fullName>
        <ecNumber evidence="3 13">2.7.4.2</ecNumber>
    </recommendedName>
</protein>